<dbReference type="Gene3D" id="3.40.50.720">
    <property type="entry name" value="NAD(P)-binding Rossmann-like Domain"/>
    <property type="match status" value="1"/>
</dbReference>
<accession>A0ABU1X7G0</accession>
<organism evidence="4 5">
    <name type="scientific">Nocardia kruczakiae</name>
    <dbReference type="NCBI Taxonomy" id="261477"/>
    <lineage>
        <taxon>Bacteria</taxon>
        <taxon>Bacillati</taxon>
        <taxon>Actinomycetota</taxon>
        <taxon>Actinomycetes</taxon>
        <taxon>Mycobacteriales</taxon>
        <taxon>Nocardiaceae</taxon>
        <taxon>Nocardia</taxon>
    </lineage>
</organism>
<dbReference type="InterPro" id="IPR015815">
    <property type="entry name" value="HIBADH-related"/>
</dbReference>
<protein>
    <submittedName>
        <fullName evidence="4">3-hydroxyisobutyrate dehydrogenase-like beta-hydroxyacid dehydrogenase</fullName>
    </submittedName>
</protein>
<dbReference type="PANTHER" id="PTHR43060:SF15">
    <property type="entry name" value="3-HYDROXYISOBUTYRATE DEHYDROGENASE-LIKE 1, MITOCHONDRIAL-RELATED"/>
    <property type="match status" value="1"/>
</dbReference>
<dbReference type="Gene3D" id="1.10.1040.10">
    <property type="entry name" value="N-(1-d-carboxylethyl)-l-norvaline Dehydrogenase, domain 2"/>
    <property type="match status" value="1"/>
</dbReference>
<evidence type="ECO:0000313" key="4">
    <source>
        <dbReference type="EMBL" id="MDR7166465.1"/>
    </source>
</evidence>
<keyword evidence="2" id="KW-0560">Oxidoreductase</keyword>
<name>A0ABU1X7G0_9NOCA</name>
<evidence type="ECO:0000313" key="5">
    <source>
        <dbReference type="Proteomes" id="UP001251217"/>
    </source>
</evidence>
<keyword evidence="5" id="KW-1185">Reference proteome</keyword>
<gene>
    <name evidence="4" type="ORF">J2W56_000183</name>
</gene>
<dbReference type="Proteomes" id="UP001251217">
    <property type="component" value="Unassembled WGS sequence"/>
</dbReference>
<dbReference type="Pfam" id="PF03446">
    <property type="entry name" value="NAD_binding_2"/>
    <property type="match status" value="1"/>
</dbReference>
<evidence type="ECO:0000256" key="2">
    <source>
        <dbReference type="ARBA" id="ARBA00023002"/>
    </source>
</evidence>
<dbReference type="PIRSF" id="PIRSF000103">
    <property type="entry name" value="HIBADH"/>
    <property type="match status" value="1"/>
</dbReference>
<dbReference type="SUPFAM" id="SSF48179">
    <property type="entry name" value="6-phosphogluconate dehydrogenase C-terminal domain-like"/>
    <property type="match status" value="1"/>
</dbReference>
<dbReference type="InterPro" id="IPR008927">
    <property type="entry name" value="6-PGluconate_DH-like_C_sf"/>
</dbReference>
<reference evidence="4 5" key="1">
    <citation type="submission" date="2023-07" db="EMBL/GenBank/DDBJ databases">
        <title>Sorghum-associated microbial communities from plants grown in Nebraska, USA.</title>
        <authorList>
            <person name="Schachtman D."/>
        </authorList>
    </citation>
    <scope>NUCLEOTIDE SEQUENCE [LARGE SCALE GENOMIC DNA]</scope>
    <source>
        <strain evidence="4 5">4272</strain>
    </source>
</reference>
<dbReference type="InterPro" id="IPR006115">
    <property type="entry name" value="6PGDH_NADP-bd"/>
</dbReference>
<evidence type="ECO:0000259" key="3">
    <source>
        <dbReference type="Pfam" id="PF03446"/>
    </source>
</evidence>
<dbReference type="InterPro" id="IPR013328">
    <property type="entry name" value="6PGD_dom2"/>
</dbReference>
<evidence type="ECO:0000256" key="1">
    <source>
        <dbReference type="ARBA" id="ARBA00009080"/>
    </source>
</evidence>
<dbReference type="InterPro" id="IPR036291">
    <property type="entry name" value="NAD(P)-bd_dom_sf"/>
</dbReference>
<dbReference type="SUPFAM" id="SSF51735">
    <property type="entry name" value="NAD(P)-binding Rossmann-fold domains"/>
    <property type="match status" value="1"/>
</dbReference>
<comment type="similarity">
    <text evidence="1">Belongs to the HIBADH-related family.</text>
</comment>
<feature type="domain" description="6-phosphogluconate dehydrogenase NADP-binding" evidence="3">
    <location>
        <begin position="5"/>
        <end position="163"/>
    </location>
</feature>
<proteinExistence type="inferred from homology"/>
<dbReference type="EMBL" id="JAVDWW010000001">
    <property type="protein sequence ID" value="MDR7166465.1"/>
    <property type="molecule type" value="Genomic_DNA"/>
</dbReference>
<sequence length="280" mass="28229">MTRMQIGFVGAGRMGLPMVRRLTAAGHQVRVTVRRNAVRDAVTEAGARAVDTAAAAAEGAYAVLVCLFSDDQVREVCLDGDLPAAMAPGSILALHTTGDPRTAQAVAAQAVPHAVPVADVPVSGGPHDIAAGALTVFVGADDDTAADLRPVLSCYADPILHVGALGAGQRVKLVNNALFAAQAGLVAAAVRLAGQLGVTEAALLSALPHASSSGRVVTSMAAKRSVAEFGDAVGEFLRKDVAVVRALTTELGGTLGVLDAAISAAPFGRDDNAAPQVPTH</sequence>
<comment type="caution">
    <text evidence="4">The sequence shown here is derived from an EMBL/GenBank/DDBJ whole genome shotgun (WGS) entry which is preliminary data.</text>
</comment>
<dbReference type="PANTHER" id="PTHR43060">
    <property type="entry name" value="3-HYDROXYISOBUTYRATE DEHYDROGENASE-LIKE 1, MITOCHONDRIAL-RELATED"/>
    <property type="match status" value="1"/>
</dbReference>